<dbReference type="AlphaFoldDB" id="A0A146KC50"/>
<evidence type="ECO:0000313" key="3">
    <source>
        <dbReference type="EMBL" id="JAP94117.1"/>
    </source>
</evidence>
<dbReference type="SUPFAM" id="SSF52058">
    <property type="entry name" value="L domain-like"/>
    <property type="match status" value="1"/>
</dbReference>
<dbReference type="GO" id="GO:0005737">
    <property type="term" value="C:cytoplasm"/>
    <property type="evidence" value="ECO:0007669"/>
    <property type="project" value="TreeGrafter"/>
</dbReference>
<dbReference type="Pfam" id="PF14580">
    <property type="entry name" value="LRR_9"/>
    <property type="match status" value="1"/>
</dbReference>
<proteinExistence type="predicted"/>
<dbReference type="InterPro" id="IPR001611">
    <property type="entry name" value="Leu-rich_rpt"/>
</dbReference>
<dbReference type="SMART" id="SM00365">
    <property type="entry name" value="LRR_SD22"/>
    <property type="match status" value="3"/>
</dbReference>
<reference evidence="3" key="1">
    <citation type="submission" date="2015-07" db="EMBL/GenBank/DDBJ databases">
        <title>Adaptation to a free-living lifestyle via gene acquisitions in the diplomonad Trepomonas sp. PC1.</title>
        <authorList>
            <person name="Xu F."/>
            <person name="Jerlstrom-Hultqvist J."/>
            <person name="Kolisko M."/>
            <person name="Simpson A.G.B."/>
            <person name="Roger A.J."/>
            <person name="Svard S.G."/>
            <person name="Andersson J.O."/>
        </authorList>
    </citation>
    <scope>NUCLEOTIDE SEQUENCE</scope>
    <source>
        <strain evidence="3">PC1</strain>
    </source>
</reference>
<sequence length="197" mass="22559">TKPTSCKDAIIRYADSLENKPKPEELEECLIFYQHPSIEKMEPSLSMLKNCKKLSLSSNNIDKITYLSGLQLEVFSIGRNSIRKLDGIEAVKDTLQELWCSYNNIDKLTVLTNYQFPNLKKIYACSNSISNWTEIENLNKIESLQEVSFAGNPLPNYSQQEVFNRLPKLLRVDGFSQDMLLKKMGVSVVEKTQDPEK</sequence>
<keyword evidence="1" id="KW-0433">Leucine-rich repeat</keyword>
<name>A0A146KC50_9EUKA</name>
<dbReference type="InterPro" id="IPR032675">
    <property type="entry name" value="LRR_dom_sf"/>
</dbReference>
<gene>
    <name evidence="3" type="ORF">TPC1_13347</name>
</gene>
<dbReference type="Gene3D" id="3.80.10.10">
    <property type="entry name" value="Ribonuclease Inhibitor"/>
    <property type="match status" value="1"/>
</dbReference>
<dbReference type="PROSITE" id="PS51450">
    <property type="entry name" value="LRR"/>
    <property type="match status" value="2"/>
</dbReference>
<evidence type="ECO:0000256" key="1">
    <source>
        <dbReference type="ARBA" id="ARBA00022614"/>
    </source>
</evidence>
<keyword evidence="2" id="KW-0677">Repeat</keyword>
<protein>
    <submittedName>
        <fullName evidence="3">Dynein light chain</fullName>
    </submittedName>
</protein>
<accession>A0A146KC50</accession>
<feature type="non-terminal residue" evidence="3">
    <location>
        <position position="1"/>
    </location>
</feature>
<evidence type="ECO:0000256" key="2">
    <source>
        <dbReference type="ARBA" id="ARBA00022737"/>
    </source>
</evidence>
<dbReference type="PANTHER" id="PTHR15454">
    <property type="entry name" value="NISCHARIN RELATED"/>
    <property type="match status" value="1"/>
</dbReference>
<dbReference type="PANTHER" id="PTHR15454:SF73">
    <property type="entry name" value="DYNEIN AXONEMAL LIGHT CHAIN 1"/>
    <property type="match status" value="1"/>
</dbReference>
<organism evidence="3">
    <name type="scientific">Trepomonas sp. PC1</name>
    <dbReference type="NCBI Taxonomy" id="1076344"/>
    <lineage>
        <taxon>Eukaryota</taxon>
        <taxon>Metamonada</taxon>
        <taxon>Diplomonadida</taxon>
        <taxon>Hexamitidae</taxon>
        <taxon>Hexamitinae</taxon>
        <taxon>Trepomonas</taxon>
    </lineage>
</organism>
<dbReference type="EMBL" id="GDID01002489">
    <property type="protein sequence ID" value="JAP94117.1"/>
    <property type="molecule type" value="Transcribed_RNA"/>
</dbReference>